<organism evidence="1 2">
    <name type="scientific">Pseudotamlana haliotis</name>
    <dbReference type="NCBI Taxonomy" id="2614804"/>
    <lineage>
        <taxon>Bacteria</taxon>
        <taxon>Pseudomonadati</taxon>
        <taxon>Bacteroidota</taxon>
        <taxon>Flavobacteriia</taxon>
        <taxon>Flavobacteriales</taxon>
        <taxon>Flavobacteriaceae</taxon>
        <taxon>Pseudotamlana</taxon>
    </lineage>
</organism>
<protein>
    <submittedName>
        <fullName evidence="1">Uncharacterized protein</fullName>
    </submittedName>
</protein>
<dbReference type="EMBL" id="WAAT01000006">
    <property type="protein sequence ID" value="KAB1071096.1"/>
    <property type="molecule type" value="Genomic_DNA"/>
</dbReference>
<evidence type="ECO:0000313" key="2">
    <source>
        <dbReference type="Proteomes" id="UP000441333"/>
    </source>
</evidence>
<dbReference type="AlphaFoldDB" id="A0A6N6MLY3"/>
<keyword evidence="2" id="KW-1185">Reference proteome</keyword>
<proteinExistence type="predicted"/>
<reference evidence="1 2" key="1">
    <citation type="submission" date="2019-09" db="EMBL/GenBank/DDBJ databases">
        <authorList>
            <person name="Cao W.R."/>
        </authorList>
    </citation>
    <scope>NUCLEOTIDE SEQUENCE [LARGE SCALE GENOMIC DNA]</scope>
    <source>
        <strain evidence="1 2">B1N29</strain>
    </source>
</reference>
<evidence type="ECO:0000313" key="1">
    <source>
        <dbReference type="EMBL" id="KAB1071096.1"/>
    </source>
</evidence>
<dbReference type="RefSeq" id="WP_150936177.1">
    <property type="nucleotide sequence ID" value="NZ_WAAT01000006.1"/>
</dbReference>
<gene>
    <name evidence="1" type="ORF">F6U93_01525</name>
</gene>
<comment type="caution">
    <text evidence="1">The sequence shown here is derived from an EMBL/GenBank/DDBJ whole genome shotgun (WGS) entry which is preliminary data.</text>
</comment>
<name>A0A6N6MLY3_9FLAO</name>
<accession>A0A6N6MLY3</accession>
<dbReference type="Proteomes" id="UP000441333">
    <property type="component" value="Unassembled WGS sequence"/>
</dbReference>
<sequence length="196" mass="22005">MPVNTDNTADINWKFIPFSANDADLFTANNPLTAIFLIEAGASRFLTKLSADEGAIMVSDYTSNDWTISTIQTPDTETQPFSGNRQWGWLINQNGNLELFTRAVDVAIISDLILIYRSNPFSDIDEECQQNDYYNVAEATWKNMQQEISEWINDDEISNGGQASINPPKALRVKKQTIIEILTSTESINQILSNCN</sequence>